<evidence type="ECO:0000313" key="3">
    <source>
        <dbReference type="Proteomes" id="UP001165524"/>
    </source>
</evidence>
<organism evidence="2 3">
    <name type="scientific">Alcanivorax quisquiliarum</name>
    <dbReference type="NCBI Taxonomy" id="2933565"/>
    <lineage>
        <taxon>Bacteria</taxon>
        <taxon>Pseudomonadati</taxon>
        <taxon>Pseudomonadota</taxon>
        <taxon>Gammaproteobacteria</taxon>
        <taxon>Oceanospirillales</taxon>
        <taxon>Alcanivoracaceae</taxon>
        <taxon>Alcanivorax</taxon>
    </lineage>
</organism>
<feature type="transmembrane region" description="Helical" evidence="1">
    <location>
        <begin position="15"/>
        <end position="33"/>
    </location>
</feature>
<keyword evidence="1" id="KW-0812">Transmembrane</keyword>
<keyword evidence="1" id="KW-0472">Membrane</keyword>
<protein>
    <recommendedName>
        <fullName evidence="4">Type IV secretion system protein VirB3</fullName>
    </recommendedName>
</protein>
<evidence type="ECO:0000256" key="1">
    <source>
        <dbReference type="SAM" id="Phobius"/>
    </source>
</evidence>
<dbReference type="RefSeq" id="WP_246952866.1">
    <property type="nucleotide sequence ID" value="NZ_JALKII010000007.1"/>
</dbReference>
<dbReference type="Proteomes" id="UP001165524">
    <property type="component" value="Unassembled WGS sequence"/>
</dbReference>
<keyword evidence="1" id="KW-1133">Transmembrane helix</keyword>
<accession>A0ABT0E9A5</accession>
<evidence type="ECO:0000313" key="2">
    <source>
        <dbReference type="EMBL" id="MCK0538337.1"/>
    </source>
</evidence>
<keyword evidence="3" id="KW-1185">Reference proteome</keyword>
<proteinExistence type="predicted"/>
<evidence type="ECO:0008006" key="4">
    <source>
        <dbReference type="Google" id="ProtNLM"/>
    </source>
</evidence>
<reference evidence="2" key="1">
    <citation type="submission" date="2022-04" db="EMBL/GenBank/DDBJ databases">
        <title>Alcanivorax sp. CY1518 draft genome sequence.</title>
        <authorList>
            <person name="Zhao G."/>
            <person name="An M."/>
        </authorList>
    </citation>
    <scope>NUCLEOTIDE SEQUENCE</scope>
    <source>
        <strain evidence="2">CY1518</strain>
    </source>
</reference>
<name>A0ABT0E9A5_9GAMM</name>
<gene>
    <name evidence="2" type="ORF">MU846_11505</name>
</gene>
<comment type="caution">
    <text evidence="2">The sequence shown here is derived from an EMBL/GenBank/DDBJ whole genome shotgun (WGS) entry which is preliminary data.</text>
</comment>
<dbReference type="EMBL" id="JALKII010000007">
    <property type="protein sequence ID" value="MCK0538337.1"/>
    <property type="molecule type" value="Genomic_DNA"/>
</dbReference>
<sequence>MKKNIIYGETLSEDMVRALAFPLAASVILFLYFWSVTQVTFLLQACGGILVARALKADEWLGVKRNLARQRLAIASSKTRLGGTAKQDR</sequence>